<evidence type="ECO:0000313" key="4">
    <source>
        <dbReference type="Proteomes" id="UP001551482"/>
    </source>
</evidence>
<dbReference type="Proteomes" id="UP001551482">
    <property type="component" value="Unassembled WGS sequence"/>
</dbReference>
<comment type="caution">
    <text evidence="3">The sequence shown here is derived from an EMBL/GenBank/DDBJ whole genome shotgun (WGS) entry which is preliminary data.</text>
</comment>
<keyword evidence="4" id="KW-1185">Reference proteome</keyword>
<keyword evidence="2" id="KW-0812">Transmembrane</keyword>
<organism evidence="3 4">
    <name type="scientific">Streptodolium elevatio</name>
    <dbReference type="NCBI Taxonomy" id="3157996"/>
    <lineage>
        <taxon>Bacteria</taxon>
        <taxon>Bacillati</taxon>
        <taxon>Actinomycetota</taxon>
        <taxon>Actinomycetes</taxon>
        <taxon>Kitasatosporales</taxon>
        <taxon>Streptomycetaceae</taxon>
        <taxon>Streptodolium</taxon>
    </lineage>
</organism>
<proteinExistence type="predicted"/>
<feature type="region of interest" description="Disordered" evidence="1">
    <location>
        <begin position="47"/>
        <end position="76"/>
    </location>
</feature>
<evidence type="ECO:0000256" key="2">
    <source>
        <dbReference type="SAM" id="Phobius"/>
    </source>
</evidence>
<reference evidence="3 4" key="1">
    <citation type="submission" date="2024-06" db="EMBL/GenBank/DDBJ databases">
        <title>The Natural Products Discovery Center: Release of the First 8490 Sequenced Strains for Exploring Actinobacteria Biosynthetic Diversity.</title>
        <authorList>
            <person name="Kalkreuter E."/>
            <person name="Kautsar S.A."/>
            <person name="Yang D."/>
            <person name="Bader C.D."/>
            <person name="Teijaro C.N."/>
            <person name="Fluegel L."/>
            <person name="Davis C.M."/>
            <person name="Simpson J.R."/>
            <person name="Lauterbach L."/>
            <person name="Steele A.D."/>
            <person name="Gui C."/>
            <person name="Meng S."/>
            <person name="Li G."/>
            <person name="Viehrig K."/>
            <person name="Ye F."/>
            <person name="Su P."/>
            <person name="Kiefer A.F."/>
            <person name="Nichols A."/>
            <person name="Cepeda A.J."/>
            <person name="Yan W."/>
            <person name="Fan B."/>
            <person name="Jiang Y."/>
            <person name="Adhikari A."/>
            <person name="Zheng C.-J."/>
            <person name="Schuster L."/>
            <person name="Cowan T.M."/>
            <person name="Smanski M.J."/>
            <person name="Chevrette M.G."/>
            <person name="De Carvalho L.P.S."/>
            <person name="Shen B."/>
        </authorList>
    </citation>
    <scope>NUCLEOTIDE SEQUENCE [LARGE SCALE GENOMIC DNA]</scope>
    <source>
        <strain evidence="3 4">NPDC048946</strain>
    </source>
</reference>
<evidence type="ECO:0000256" key="1">
    <source>
        <dbReference type="SAM" id="MobiDB-lite"/>
    </source>
</evidence>
<sequence>MVMGYTAHAGIVGGSMSWVTWVFGGFGVAIPIALAGWFFFDRRSSSRQHQAGGDHSTNIQVGNDLTIGDDFRSGNT</sequence>
<feature type="transmembrane region" description="Helical" evidence="2">
    <location>
        <begin position="20"/>
        <end position="40"/>
    </location>
</feature>
<protein>
    <submittedName>
        <fullName evidence="3">Uncharacterized protein</fullName>
    </submittedName>
</protein>
<evidence type="ECO:0000313" key="3">
    <source>
        <dbReference type="EMBL" id="MEU8138197.1"/>
    </source>
</evidence>
<dbReference type="EMBL" id="JBEZFP010000114">
    <property type="protein sequence ID" value="MEU8138197.1"/>
    <property type="molecule type" value="Genomic_DNA"/>
</dbReference>
<keyword evidence="2" id="KW-0472">Membrane</keyword>
<name>A0ABV3DR13_9ACTN</name>
<keyword evidence="2" id="KW-1133">Transmembrane helix</keyword>
<gene>
    <name evidence="3" type="ORF">AB0C36_32400</name>
</gene>
<accession>A0ABV3DR13</accession>
<dbReference type="RefSeq" id="WP_358361187.1">
    <property type="nucleotide sequence ID" value="NZ_JBEZFP010000114.1"/>
</dbReference>